<dbReference type="AlphaFoldDB" id="A0A2G9TYU3"/>
<keyword evidence="2" id="KW-1185">Reference proteome</keyword>
<dbReference type="EMBL" id="KZ351304">
    <property type="protein sequence ID" value="PIO63088.1"/>
    <property type="molecule type" value="Genomic_DNA"/>
</dbReference>
<evidence type="ECO:0000313" key="2">
    <source>
        <dbReference type="Proteomes" id="UP000230423"/>
    </source>
</evidence>
<organism evidence="1 2">
    <name type="scientific">Teladorsagia circumcincta</name>
    <name type="common">Brown stomach worm</name>
    <name type="synonym">Ostertagia circumcincta</name>
    <dbReference type="NCBI Taxonomy" id="45464"/>
    <lineage>
        <taxon>Eukaryota</taxon>
        <taxon>Metazoa</taxon>
        <taxon>Ecdysozoa</taxon>
        <taxon>Nematoda</taxon>
        <taxon>Chromadorea</taxon>
        <taxon>Rhabditida</taxon>
        <taxon>Rhabditina</taxon>
        <taxon>Rhabditomorpha</taxon>
        <taxon>Strongyloidea</taxon>
        <taxon>Trichostrongylidae</taxon>
        <taxon>Teladorsagia</taxon>
    </lineage>
</organism>
<evidence type="ECO:0000313" key="1">
    <source>
        <dbReference type="EMBL" id="PIO63088.1"/>
    </source>
</evidence>
<proteinExistence type="predicted"/>
<sequence>MPEYRAPFCNNMSTIMGELKDGATAKDVCTKYHFCP</sequence>
<dbReference type="Proteomes" id="UP000230423">
    <property type="component" value="Unassembled WGS sequence"/>
</dbReference>
<gene>
    <name evidence="1" type="ORF">TELCIR_15330</name>
</gene>
<evidence type="ECO:0008006" key="3">
    <source>
        <dbReference type="Google" id="ProtNLM"/>
    </source>
</evidence>
<accession>A0A2G9TYU3</accession>
<protein>
    <recommendedName>
        <fullName evidence="3">Saposin B-type domain-containing protein</fullName>
    </recommendedName>
</protein>
<name>A0A2G9TYU3_TELCI</name>
<reference evidence="1 2" key="1">
    <citation type="submission" date="2015-09" db="EMBL/GenBank/DDBJ databases">
        <title>Draft genome of the parasitic nematode Teladorsagia circumcincta isolate WARC Sus (inbred).</title>
        <authorList>
            <person name="Mitreva M."/>
        </authorList>
    </citation>
    <scope>NUCLEOTIDE SEQUENCE [LARGE SCALE GENOMIC DNA]</scope>
    <source>
        <strain evidence="1 2">S</strain>
    </source>
</reference>